<protein>
    <recommendedName>
        <fullName evidence="5">DUF4352 domain-containing protein</fullName>
    </recommendedName>
</protein>
<evidence type="ECO:0000313" key="4">
    <source>
        <dbReference type="Proteomes" id="UP000483261"/>
    </source>
</evidence>
<name>A0A6M1R4S7_9ACTN</name>
<accession>A0A6M1R4S7</accession>
<evidence type="ECO:0000313" key="3">
    <source>
        <dbReference type="EMBL" id="NGN95264.1"/>
    </source>
</evidence>
<gene>
    <name evidence="3" type="ORF">G5C66_21310</name>
</gene>
<feature type="region of interest" description="Disordered" evidence="1">
    <location>
        <begin position="25"/>
        <end position="76"/>
    </location>
</feature>
<dbReference type="PROSITE" id="PS51257">
    <property type="entry name" value="PROKAR_LIPOPROTEIN"/>
    <property type="match status" value="1"/>
</dbReference>
<dbReference type="AlphaFoldDB" id="A0A6M1R4S7"/>
<dbReference type="Proteomes" id="UP000483261">
    <property type="component" value="Unassembled WGS sequence"/>
</dbReference>
<evidence type="ECO:0000256" key="1">
    <source>
        <dbReference type="SAM" id="MobiDB-lite"/>
    </source>
</evidence>
<sequence>MQRAGSVLAASVTGAVMAMSVMGCSGTAPRSNAPRESESASASASPSASASTSPSPGALTEPGADRRLGETATVEWSPKDGVDGKISITVARLESTSYKQTFSGWKLDEATLARAPYFVRATIKNDGDTDLGGYDAPLWGLDGEGNLVEAAAFKEPFKPCDGKALPKPFAPGATANVCLVMLVPDQGKLVGVSFRPYEEFDPITWEGDLTPYAAPKASAKPSPSASPSS</sequence>
<feature type="signal peptide" evidence="2">
    <location>
        <begin position="1"/>
        <end position="18"/>
    </location>
</feature>
<evidence type="ECO:0000256" key="2">
    <source>
        <dbReference type="SAM" id="SignalP"/>
    </source>
</evidence>
<feature type="compositionally biased region" description="Low complexity" evidence="1">
    <location>
        <begin position="39"/>
        <end position="58"/>
    </location>
</feature>
<keyword evidence="2" id="KW-0732">Signal</keyword>
<evidence type="ECO:0008006" key="5">
    <source>
        <dbReference type="Google" id="ProtNLM"/>
    </source>
</evidence>
<organism evidence="3 4">
    <name type="scientific">Nocardioides turkmenicus</name>
    <dbReference type="NCBI Taxonomy" id="2711220"/>
    <lineage>
        <taxon>Bacteria</taxon>
        <taxon>Bacillati</taxon>
        <taxon>Actinomycetota</taxon>
        <taxon>Actinomycetes</taxon>
        <taxon>Propionibacteriales</taxon>
        <taxon>Nocardioidaceae</taxon>
        <taxon>Nocardioides</taxon>
    </lineage>
</organism>
<dbReference type="EMBL" id="JAALAA010000022">
    <property type="protein sequence ID" value="NGN95264.1"/>
    <property type="molecule type" value="Genomic_DNA"/>
</dbReference>
<proteinExistence type="predicted"/>
<keyword evidence="4" id="KW-1185">Reference proteome</keyword>
<feature type="chain" id="PRO_5038874744" description="DUF4352 domain-containing protein" evidence="2">
    <location>
        <begin position="19"/>
        <end position="229"/>
    </location>
</feature>
<reference evidence="3 4" key="1">
    <citation type="submission" date="2020-02" db="EMBL/GenBank/DDBJ databases">
        <title>Whole-genome analyses of novel actinobacteria.</title>
        <authorList>
            <person name="Sahin N."/>
        </authorList>
    </citation>
    <scope>NUCLEOTIDE SEQUENCE [LARGE SCALE GENOMIC DNA]</scope>
    <source>
        <strain evidence="3 4">KC13</strain>
    </source>
</reference>
<comment type="caution">
    <text evidence="3">The sequence shown here is derived from an EMBL/GenBank/DDBJ whole genome shotgun (WGS) entry which is preliminary data.</text>
</comment>